<accession>A0AA49JEL5</accession>
<sequence>MTQRLLHWVSCPVGLLALTLWISLAVLALRQCRAWAKREKLFHQNHPSIPEVTCVASPKSGHQEGAEFSVTQADAPPKVATNSSFNVWDV</sequence>
<proteinExistence type="predicted"/>
<name>A0AA49JEL5_9BACT</name>
<protein>
    <submittedName>
        <fullName evidence="2">Uncharacterized protein</fullName>
    </submittedName>
</protein>
<organism evidence="2">
    <name type="scientific">Roseihalotalea indica</name>
    <dbReference type="NCBI Taxonomy" id="2867963"/>
    <lineage>
        <taxon>Bacteria</taxon>
        <taxon>Pseudomonadati</taxon>
        <taxon>Bacteroidota</taxon>
        <taxon>Cytophagia</taxon>
        <taxon>Cytophagales</taxon>
        <taxon>Catalimonadaceae</taxon>
        <taxon>Roseihalotalea</taxon>
    </lineage>
</organism>
<gene>
    <name evidence="2" type="ORF">K4G66_18750</name>
</gene>
<keyword evidence="1" id="KW-0472">Membrane</keyword>
<reference evidence="2" key="1">
    <citation type="journal article" date="2023" name="Comput. Struct. Biotechnol. J.">
        <title>Discovery of a novel marine Bacteroidetes with a rich repertoire of carbohydrate-active enzymes.</title>
        <authorList>
            <person name="Chen B."/>
            <person name="Liu G."/>
            <person name="Chen Q."/>
            <person name="Wang H."/>
            <person name="Liu L."/>
            <person name="Tang K."/>
        </authorList>
    </citation>
    <scope>NUCLEOTIDE SEQUENCE</scope>
    <source>
        <strain evidence="2">TK19036</strain>
    </source>
</reference>
<feature type="transmembrane region" description="Helical" evidence="1">
    <location>
        <begin position="6"/>
        <end position="29"/>
    </location>
</feature>
<dbReference type="AlphaFoldDB" id="A0AA49JEL5"/>
<evidence type="ECO:0000313" key="2">
    <source>
        <dbReference type="EMBL" id="WKN34419.1"/>
    </source>
</evidence>
<dbReference type="EMBL" id="CP120682">
    <property type="protein sequence ID" value="WKN34419.1"/>
    <property type="molecule type" value="Genomic_DNA"/>
</dbReference>
<keyword evidence="1" id="KW-1133">Transmembrane helix</keyword>
<evidence type="ECO:0000256" key="1">
    <source>
        <dbReference type="SAM" id="Phobius"/>
    </source>
</evidence>
<reference evidence="2" key="2">
    <citation type="journal article" date="2024" name="Antonie Van Leeuwenhoek">
        <title>Roseihalotalea indica gen. nov., sp. nov., a halophilic Bacteroidetes from mesopelagic Southwest Indian Ocean with higher carbohydrate metabolic potential.</title>
        <authorList>
            <person name="Chen B."/>
            <person name="Zhang M."/>
            <person name="Lin D."/>
            <person name="Ye J."/>
            <person name="Tang K."/>
        </authorList>
    </citation>
    <scope>NUCLEOTIDE SEQUENCE</scope>
    <source>
        <strain evidence="2">TK19036</strain>
    </source>
</reference>
<keyword evidence="1" id="KW-0812">Transmembrane</keyword>